<dbReference type="InterPro" id="IPR008928">
    <property type="entry name" value="6-hairpin_glycosidase_sf"/>
</dbReference>
<dbReference type="InterPro" id="IPR001296">
    <property type="entry name" value="Glyco_trans_1"/>
</dbReference>
<organism evidence="3 4">
    <name type="scientific">Paremcibacter congregatus</name>
    <dbReference type="NCBI Taxonomy" id="2043170"/>
    <lineage>
        <taxon>Bacteria</taxon>
        <taxon>Pseudomonadati</taxon>
        <taxon>Pseudomonadota</taxon>
        <taxon>Alphaproteobacteria</taxon>
        <taxon>Emcibacterales</taxon>
        <taxon>Emcibacteraceae</taxon>
        <taxon>Paremcibacter</taxon>
    </lineage>
</organism>
<dbReference type="SUPFAM" id="SSF48208">
    <property type="entry name" value="Six-hairpin glycosidases"/>
    <property type="match status" value="1"/>
</dbReference>
<protein>
    <submittedName>
        <fullName evidence="3">Glycosyl transferase family 1</fullName>
    </submittedName>
</protein>
<dbReference type="Pfam" id="PF13439">
    <property type="entry name" value="Glyco_transf_4"/>
    <property type="match status" value="1"/>
</dbReference>
<dbReference type="Gene3D" id="3.40.50.2000">
    <property type="entry name" value="Glycogen Phosphorylase B"/>
    <property type="match status" value="2"/>
</dbReference>
<feature type="domain" description="Glycosyl transferase family 1" evidence="1">
    <location>
        <begin position="209"/>
        <end position="377"/>
    </location>
</feature>
<dbReference type="PANTHER" id="PTHR12526:SF572">
    <property type="entry name" value="BLL5144 PROTEIN"/>
    <property type="match status" value="1"/>
</dbReference>
<dbReference type="PANTHER" id="PTHR12526">
    <property type="entry name" value="GLYCOSYLTRANSFERASE"/>
    <property type="match status" value="1"/>
</dbReference>
<evidence type="ECO:0000259" key="2">
    <source>
        <dbReference type="Pfam" id="PF13439"/>
    </source>
</evidence>
<keyword evidence="4" id="KW-1185">Reference proteome</keyword>
<evidence type="ECO:0000313" key="3">
    <source>
        <dbReference type="EMBL" id="PHZ85777.1"/>
    </source>
</evidence>
<dbReference type="InParanoid" id="A0A2G4YU24"/>
<reference evidence="3 4" key="1">
    <citation type="submission" date="2017-10" db="EMBL/GenBank/DDBJ databases">
        <title>Frigbacter circumglobatus gen. nov. sp. nov., isolated from sediment cultured in situ.</title>
        <authorList>
            <person name="Zhao Z."/>
        </authorList>
    </citation>
    <scope>NUCLEOTIDE SEQUENCE [LARGE SCALE GENOMIC DNA]</scope>
    <source>
        <strain evidence="3 4">ZYL</strain>
    </source>
</reference>
<dbReference type="Proteomes" id="UP000229730">
    <property type="component" value="Unassembled WGS sequence"/>
</dbReference>
<dbReference type="CDD" id="cd03822">
    <property type="entry name" value="GT4_mannosyltransferase-like"/>
    <property type="match status" value="1"/>
</dbReference>
<feature type="domain" description="Glycosyltransferase subfamily 4-like N-terminal" evidence="2">
    <location>
        <begin position="39"/>
        <end position="191"/>
    </location>
</feature>
<dbReference type="SUPFAM" id="SSF53756">
    <property type="entry name" value="UDP-Glycosyltransferase/glycogen phosphorylase"/>
    <property type="match status" value="1"/>
</dbReference>
<dbReference type="AlphaFoldDB" id="A0A2G4YU24"/>
<accession>A0A2G4YU24</accession>
<dbReference type="GO" id="GO:0016757">
    <property type="term" value="F:glycosyltransferase activity"/>
    <property type="evidence" value="ECO:0007669"/>
    <property type="project" value="InterPro"/>
</dbReference>
<gene>
    <name evidence="3" type="ORF">CRD36_03600</name>
</gene>
<evidence type="ECO:0000313" key="4">
    <source>
        <dbReference type="Proteomes" id="UP000229730"/>
    </source>
</evidence>
<comment type="caution">
    <text evidence="3">The sequence shown here is derived from an EMBL/GenBank/DDBJ whole genome shotgun (WGS) entry which is preliminary data.</text>
</comment>
<dbReference type="Pfam" id="PF00534">
    <property type="entry name" value="Glycos_transf_1"/>
    <property type="match status" value="1"/>
</dbReference>
<sequence length="781" mass="89124">MPVEKSRDTILPPSRRNNTTPRKLKRVAFIGNYVPRKCGIATFTADLSDAMVQGNPDVECWVIPVNDTAEGYNYPDRARFEIFENDLSSYRHAAYFLNINQVDVVCVQHEFGIHGGPAGSHILTLLKSLHMPIVTVLHTILRTPNADQKKVMDRLIEYSDRLIVMSEMGIEILSEVYDVPESQIDFIPHGIPDFSFIDPHFHKASFGMEGKTTLLTFGLLSENKGIDYVIRALPGIIKKHPDFILIILGATHPHVLRREGESYRLSLERLVTTLGLEEHVIFYNRYVELPELIKFIEVADLYITAYLNEAQITSGTLAYAVGAGKAVLSTPYWHAQELLAEERGVLVPFRDSEKISQEILNLLSDNKRRQSLRRNAFEYGKRMRWSKVAGEYIASFMTACKVRQEHPRTLATHANLNQPPKELLKVDLRHLRRLTDTTGLFQHATYATPNYNDGYSTDDNARGLLFTTLLEEENLLEAADEDLRNSYFAFLAYAFNPEFGRFRNFMAYDRQWQEEVGSEDSHGRSVWALGTVIARSQDQVLCNAATEIFHQALPALHLMTSCRTWAFSLLGLHEYLKKYAGDRLVQKLRARLCDHLMTEYKAFSGRNWPWFERQLTYANAVLPHALLVSAKAMGRSNLENKALDILRWLVDIQKLEKGCFSPIGTEGFYHRRGARARFDQQPTEAQAMVSACLEAYQITKDTYWWLQAKWAFEWYLGQNDLQVPLYDPATGACRDGLHADRANENRGAESTLAFLQSLIEMHAVENMINVSDIRSKTKVTA</sequence>
<dbReference type="GO" id="GO:0005975">
    <property type="term" value="P:carbohydrate metabolic process"/>
    <property type="evidence" value="ECO:0007669"/>
    <property type="project" value="InterPro"/>
</dbReference>
<keyword evidence="3" id="KW-0808">Transferase</keyword>
<name>A0A2G4YU24_9PROT</name>
<dbReference type="RefSeq" id="WP_099471362.1">
    <property type="nucleotide sequence ID" value="NZ_CP041025.1"/>
</dbReference>
<dbReference type="EMBL" id="PDEM01000009">
    <property type="protein sequence ID" value="PHZ85777.1"/>
    <property type="molecule type" value="Genomic_DNA"/>
</dbReference>
<dbReference type="InterPro" id="IPR028098">
    <property type="entry name" value="Glyco_trans_4-like_N"/>
</dbReference>
<proteinExistence type="predicted"/>
<evidence type="ECO:0000259" key="1">
    <source>
        <dbReference type="Pfam" id="PF00534"/>
    </source>
</evidence>
<dbReference type="OrthoDB" id="9765330at2"/>